<feature type="compositionally biased region" description="Gly residues" evidence="11">
    <location>
        <begin position="86"/>
        <end position="99"/>
    </location>
</feature>
<keyword evidence="6 17" id="KW-0347">Helicase</keyword>
<dbReference type="PROSITE" id="PS50199">
    <property type="entry name" value="ZF_RANBP2_2"/>
    <property type="match status" value="2"/>
</dbReference>
<feature type="domain" description="Helicase C-terminal" evidence="14">
    <location>
        <begin position="622"/>
        <end position="767"/>
    </location>
</feature>
<feature type="region of interest" description="Disordered" evidence="11">
    <location>
        <begin position="233"/>
        <end position="292"/>
    </location>
</feature>
<dbReference type="CDD" id="cd18787">
    <property type="entry name" value="SF2_C_DEAD"/>
    <property type="match status" value="1"/>
</dbReference>
<gene>
    <name evidence="17" type="primary">LOC101845967</name>
</gene>
<evidence type="ECO:0000259" key="15">
    <source>
        <dbReference type="PROSITE" id="PS51195"/>
    </source>
</evidence>
<evidence type="ECO:0000256" key="5">
    <source>
        <dbReference type="ARBA" id="ARBA00022801"/>
    </source>
</evidence>
<feature type="compositionally biased region" description="Gly residues" evidence="11">
    <location>
        <begin position="237"/>
        <end position="272"/>
    </location>
</feature>
<dbReference type="SUPFAM" id="SSF90209">
    <property type="entry name" value="Ran binding protein zinc finger-like"/>
    <property type="match status" value="2"/>
</dbReference>
<dbReference type="InterPro" id="IPR014001">
    <property type="entry name" value="Helicase_ATP-bd"/>
</dbReference>
<dbReference type="InterPro" id="IPR027417">
    <property type="entry name" value="P-loop_NTPase"/>
</dbReference>
<feature type="region of interest" description="Disordered" evidence="11">
    <location>
        <begin position="318"/>
        <end position="347"/>
    </location>
</feature>
<dbReference type="Gene3D" id="4.10.1060.10">
    <property type="entry name" value="Zinc finger, RanBP2-type"/>
    <property type="match status" value="2"/>
</dbReference>
<organism evidence="16 17">
    <name type="scientific">Aplysia californica</name>
    <name type="common">California sea hare</name>
    <dbReference type="NCBI Taxonomy" id="6500"/>
    <lineage>
        <taxon>Eukaryota</taxon>
        <taxon>Metazoa</taxon>
        <taxon>Spiralia</taxon>
        <taxon>Lophotrochozoa</taxon>
        <taxon>Mollusca</taxon>
        <taxon>Gastropoda</taxon>
        <taxon>Heterobranchia</taxon>
        <taxon>Euthyneura</taxon>
        <taxon>Tectipleura</taxon>
        <taxon>Aplysiida</taxon>
        <taxon>Aplysioidea</taxon>
        <taxon>Aplysiidae</taxon>
        <taxon>Aplysia</taxon>
    </lineage>
</organism>
<sequence length="831" mass="86274">MPTAFSVCHHPSPTPTLNTHLFVQHSTHKMDDWNDGAPASTSSDAPSAFSSGGGRGAVAKAFGEKVRGIGRGLGSSDSAPQTNGFGQRGGRGGGFGGGRSRNENGDDDDEPRSNGFGSRNGGFGGGRGGGGGFGSRGGGGGGFGGQNGFGSSHGDDDEEGSSGGSSGFRSGGRGGGGSGGFGGRGGRGGGGFGGGGGGREKRADDWTCPDGDCGANNFAYRRNCFKCDVAKPDDGGSSSGGGGSGFGRSGFGGGSGGGFGGGGGGGGGGGFGRRNDSGDSGGGGGGGRERREGEWTCPDASCGNNNFSFRKVCQKCETPKPGGSPGGDGDGKPREAPYIPPAPSEKEEDIFSGAVQKGINFDKYDDIPVEVSGRDQCCFISTFDEAGLYPTFLRNIKRAKYEKPTPIQKYSIPIITAGRDLMACAQTGSGKTAAFLLPVLTSMVTSGLTTDKYQEVQLPQAICVAPTRELALQIYNDCRKFSYETEVRAVVLYGGTSVGYQMRQVENGANFVIGTPGRLLDVINRGKISLSKCSFLILDEADRMLDMGFEPDIRKLVETMGMPAKTERQTLMFSATFPEEIQKLAADFLNDYLFVTVGRVGGANTDVTQNFFEVDRLQKRDSLCDILNAGGSEKTLVFVEQKRNADFLASYLCQSGFPTTSIHGDRLQREREEALDDFKRGKAYVLVATSVAARGLDIPEVMHVVNYDLPSSIDEYVHRIGRTGRCGNLGKATSFFNGDTDQAMAVHLVRILKEAQQVVPDFLVENASGMGAGDSGSFGGKFGGKDIRRGKFGGGGRGGGRGGDHFDNGSSGGNWASGTGTADAGDDEDWD</sequence>
<dbReference type="PROSITE" id="PS51194">
    <property type="entry name" value="HELICASE_CTER"/>
    <property type="match status" value="1"/>
</dbReference>
<reference evidence="17" key="1">
    <citation type="submission" date="2025-08" db="UniProtKB">
        <authorList>
            <consortium name="RefSeq"/>
        </authorList>
    </citation>
    <scope>IDENTIFICATION</scope>
</reference>
<feature type="compositionally biased region" description="Gly residues" evidence="11">
    <location>
        <begin position="161"/>
        <end position="197"/>
    </location>
</feature>
<feature type="domain" description="Helicase ATP-binding" evidence="13">
    <location>
        <begin position="412"/>
        <end position="595"/>
    </location>
</feature>
<dbReference type="PROSITE" id="PS00039">
    <property type="entry name" value="DEAD_ATP_HELICASE"/>
    <property type="match status" value="1"/>
</dbReference>
<dbReference type="InterPro" id="IPR014014">
    <property type="entry name" value="RNA_helicase_DEAD_Q_motif"/>
</dbReference>
<dbReference type="CDD" id="cd18052">
    <property type="entry name" value="DEADc_DDX4"/>
    <property type="match status" value="1"/>
</dbReference>
<dbReference type="InterPro" id="IPR001650">
    <property type="entry name" value="Helicase_C-like"/>
</dbReference>
<keyword evidence="2" id="KW-0479">Metal-binding</keyword>
<keyword evidence="3" id="KW-0547">Nucleotide-binding</keyword>
<dbReference type="InterPro" id="IPR000629">
    <property type="entry name" value="RNA-helicase_DEAD-box_CS"/>
</dbReference>
<accession>A0ABM1W2W7</accession>
<protein>
    <recommendedName>
        <fullName evidence="1">RNA helicase</fullName>
        <ecNumber evidence="1">3.6.4.13</ecNumber>
    </recommendedName>
</protein>
<feature type="domain" description="RanBP2-type" evidence="12">
    <location>
        <begin position="202"/>
        <end position="233"/>
    </location>
</feature>
<feature type="compositionally biased region" description="Gly residues" evidence="11">
    <location>
        <begin position="118"/>
        <end position="148"/>
    </location>
</feature>
<dbReference type="Proteomes" id="UP000694888">
    <property type="component" value="Unplaced"/>
</dbReference>
<keyword evidence="8" id="KW-0067">ATP-binding</keyword>
<dbReference type="PROSITE" id="PS51192">
    <property type="entry name" value="HELICASE_ATP_BIND_1"/>
    <property type="match status" value="1"/>
</dbReference>
<dbReference type="SUPFAM" id="SSF52540">
    <property type="entry name" value="P-loop containing nucleoside triphosphate hydrolases"/>
    <property type="match status" value="2"/>
</dbReference>
<dbReference type="InterPro" id="IPR011545">
    <property type="entry name" value="DEAD/DEAH_box_helicase_dom"/>
</dbReference>
<dbReference type="GeneID" id="101845967"/>
<dbReference type="SMART" id="SM00487">
    <property type="entry name" value="DEXDc"/>
    <property type="match status" value="1"/>
</dbReference>
<feature type="region of interest" description="Disordered" evidence="11">
    <location>
        <begin position="69"/>
        <end position="209"/>
    </location>
</feature>
<dbReference type="Gene3D" id="3.40.50.300">
    <property type="entry name" value="P-loop containing nucleotide triphosphate hydrolases"/>
    <property type="match status" value="2"/>
</dbReference>
<evidence type="ECO:0000313" key="17">
    <source>
        <dbReference type="RefSeq" id="XP_035829010.1"/>
    </source>
</evidence>
<feature type="compositionally biased region" description="Gly residues" evidence="11">
    <location>
        <begin position="792"/>
        <end position="801"/>
    </location>
</feature>
<dbReference type="PANTHER" id="PTHR47958">
    <property type="entry name" value="ATP-DEPENDENT RNA HELICASE DBP3"/>
    <property type="match status" value="1"/>
</dbReference>
<proteinExistence type="predicted"/>
<dbReference type="RefSeq" id="XP_035829010.1">
    <property type="nucleotide sequence ID" value="XM_035973117.1"/>
</dbReference>
<dbReference type="PROSITE" id="PS01358">
    <property type="entry name" value="ZF_RANBP2_1"/>
    <property type="match status" value="2"/>
</dbReference>
<evidence type="ECO:0000259" key="14">
    <source>
        <dbReference type="PROSITE" id="PS51194"/>
    </source>
</evidence>
<evidence type="ECO:0000256" key="2">
    <source>
        <dbReference type="ARBA" id="ARBA00022723"/>
    </source>
</evidence>
<evidence type="ECO:0000256" key="1">
    <source>
        <dbReference type="ARBA" id="ARBA00012552"/>
    </source>
</evidence>
<evidence type="ECO:0000256" key="10">
    <source>
        <dbReference type="PROSITE-ProRule" id="PRU00552"/>
    </source>
</evidence>
<dbReference type="PROSITE" id="PS51195">
    <property type="entry name" value="Q_MOTIF"/>
    <property type="match status" value="1"/>
</dbReference>
<dbReference type="InterPro" id="IPR001876">
    <property type="entry name" value="Znf_RanBP2"/>
</dbReference>
<dbReference type="InterPro" id="IPR036443">
    <property type="entry name" value="Znf_RanBP2_sf"/>
</dbReference>
<evidence type="ECO:0000256" key="8">
    <source>
        <dbReference type="ARBA" id="ARBA00022840"/>
    </source>
</evidence>
<evidence type="ECO:0000256" key="11">
    <source>
        <dbReference type="SAM" id="MobiDB-lite"/>
    </source>
</evidence>
<evidence type="ECO:0000256" key="6">
    <source>
        <dbReference type="ARBA" id="ARBA00022806"/>
    </source>
</evidence>
<feature type="domain" description="RanBP2-type" evidence="12">
    <location>
        <begin position="291"/>
        <end position="322"/>
    </location>
</feature>
<feature type="region of interest" description="Disordered" evidence="11">
    <location>
        <begin position="789"/>
        <end position="831"/>
    </location>
</feature>
<evidence type="ECO:0000259" key="13">
    <source>
        <dbReference type="PROSITE" id="PS51192"/>
    </source>
</evidence>
<evidence type="ECO:0000313" key="16">
    <source>
        <dbReference type="Proteomes" id="UP000694888"/>
    </source>
</evidence>
<dbReference type="GO" id="GO:0004386">
    <property type="term" value="F:helicase activity"/>
    <property type="evidence" value="ECO:0007669"/>
    <property type="project" value="UniProtKB-KW"/>
</dbReference>
<evidence type="ECO:0000259" key="12">
    <source>
        <dbReference type="PROSITE" id="PS50199"/>
    </source>
</evidence>
<evidence type="ECO:0000256" key="4">
    <source>
        <dbReference type="ARBA" id="ARBA00022771"/>
    </source>
</evidence>
<dbReference type="Pfam" id="PF00641">
    <property type="entry name" value="Zn_ribbon_RanBP"/>
    <property type="match status" value="1"/>
</dbReference>
<dbReference type="Pfam" id="PF00270">
    <property type="entry name" value="DEAD"/>
    <property type="match status" value="1"/>
</dbReference>
<keyword evidence="7" id="KW-0862">Zinc</keyword>
<evidence type="ECO:0000256" key="9">
    <source>
        <dbReference type="PROSITE-ProRule" id="PRU00322"/>
    </source>
</evidence>
<dbReference type="Pfam" id="PF00271">
    <property type="entry name" value="Helicase_C"/>
    <property type="match status" value="1"/>
</dbReference>
<keyword evidence="4 9" id="KW-0863">Zinc-finger</keyword>
<feature type="short sequence motif" description="Q motif" evidence="10">
    <location>
        <begin position="381"/>
        <end position="409"/>
    </location>
</feature>
<feature type="compositionally biased region" description="Low complexity" evidence="11">
    <location>
        <begin position="35"/>
        <end position="50"/>
    </location>
</feature>
<dbReference type="SMART" id="SM00547">
    <property type="entry name" value="ZnF_RBZ"/>
    <property type="match status" value="2"/>
</dbReference>
<keyword evidence="5" id="KW-0378">Hydrolase</keyword>
<feature type="region of interest" description="Disordered" evidence="11">
    <location>
        <begin position="32"/>
        <end position="55"/>
    </location>
</feature>
<keyword evidence="16" id="KW-1185">Reference proteome</keyword>
<name>A0ABM1W2W7_APLCA</name>
<evidence type="ECO:0000256" key="7">
    <source>
        <dbReference type="ARBA" id="ARBA00022833"/>
    </source>
</evidence>
<dbReference type="SMART" id="SM00490">
    <property type="entry name" value="HELICc"/>
    <property type="match status" value="1"/>
</dbReference>
<feature type="domain" description="DEAD-box RNA helicase Q" evidence="15">
    <location>
        <begin position="381"/>
        <end position="409"/>
    </location>
</feature>
<evidence type="ECO:0000256" key="3">
    <source>
        <dbReference type="ARBA" id="ARBA00022741"/>
    </source>
</evidence>
<dbReference type="EC" id="3.6.4.13" evidence="1"/>